<dbReference type="EMBL" id="JAKELL010000029">
    <property type="protein sequence ID" value="KAH8990722.1"/>
    <property type="molecule type" value="Genomic_DNA"/>
</dbReference>
<proteinExistence type="predicted"/>
<protein>
    <submittedName>
        <fullName evidence="1">Uncharacterized protein</fullName>
    </submittedName>
</protein>
<organism evidence="1 2">
    <name type="scientific">Lactarius akahatsu</name>
    <dbReference type="NCBI Taxonomy" id="416441"/>
    <lineage>
        <taxon>Eukaryota</taxon>
        <taxon>Fungi</taxon>
        <taxon>Dikarya</taxon>
        <taxon>Basidiomycota</taxon>
        <taxon>Agaricomycotina</taxon>
        <taxon>Agaricomycetes</taxon>
        <taxon>Russulales</taxon>
        <taxon>Russulaceae</taxon>
        <taxon>Lactarius</taxon>
    </lineage>
</organism>
<gene>
    <name evidence="1" type="ORF">EDB92DRAFT_1862887</name>
</gene>
<dbReference type="Proteomes" id="UP001201163">
    <property type="component" value="Unassembled WGS sequence"/>
</dbReference>
<evidence type="ECO:0000313" key="2">
    <source>
        <dbReference type="Proteomes" id="UP001201163"/>
    </source>
</evidence>
<dbReference type="AlphaFoldDB" id="A0AAD4LKI8"/>
<name>A0AAD4LKI8_9AGAM</name>
<accession>A0AAD4LKI8</accession>
<comment type="caution">
    <text evidence="1">The sequence shown here is derived from an EMBL/GenBank/DDBJ whole genome shotgun (WGS) entry which is preliminary data.</text>
</comment>
<reference evidence="1" key="1">
    <citation type="submission" date="2022-01" db="EMBL/GenBank/DDBJ databases">
        <title>Comparative genomics reveals a dynamic genome evolution in the ectomycorrhizal milk-cap (Lactarius) mushrooms.</title>
        <authorList>
            <consortium name="DOE Joint Genome Institute"/>
            <person name="Lebreton A."/>
            <person name="Tang N."/>
            <person name="Kuo A."/>
            <person name="LaButti K."/>
            <person name="Drula E."/>
            <person name="Barry K."/>
            <person name="Clum A."/>
            <person name="Lipzen A."/>
            <person name="Mousain D."/>
            <person name="Ng V."/>
            <person name="Wang R."/>
            <person name="Wang X."/>
            <person name="Dai Y."/>
            <person name="Henrissat B."/>
            <person name="Grigoriev I.V."/>
            <person name="Guerin-Laguette A."/>
            <person name="Yu F."/>
            <person name="Martin F.M."/>
        </authorList>
    </citation>
    <scope>NUCLEOTIDE SEQUENCE</scope>
    <source>
        <strain evidence="1">QP</strain>
    </source>
</reference>
<evidence type="ECO:0000313" key="1">
    <source>
        <dbReference type="EMBL" id="KAH8990722.1"/>
    </source>
</evidence>
<sequence>MTIPEFEIDLGGIPGAALGKLWAYCKWVLEMLIQNLSPDSDFYIYQSSDVLECVEMSQNNILLWLDLYLDSVTKDPACLDITTFHLTLSTHILPPGTSSDYCKHCKSIPGETICKFWTALMAVFRESIRKAGSDFSLTQKSTLETTGALPLPEGLNMQGADVILQSSDLISFCVHTLTMAILSPFFSDLVTNLETWVVTWASKTGLHWPSLM</sequence>
<keyword evidence="2" id="KW-1185">Reference proteome</keyword>